<evidence type="ECO:0000256" key="1">
    <source>
        <dbReference type="SAM" id="Phobius"/>
    </source>
</evidence>
<evidence type="ECO:0000313" key="2">
    <source>
        <dbReference type="EMBL" id="EHY66890.1"/>
    </source>
</evidence>
<dbReference type="Proteomes" id="UP000005622">
    <property type="component" value="Unassembled WGS sequence"/>
</dbReference>
<accession>H8ZAA9</accession>
<dbReference type="AlphaFoldDB" id="H8ZAA9"/>
<keyword evidence="1" id="KW-0472">Membrane</keyword>
<keyword evidence="1" id="KW-1133">Transmembrane helix</keyword>
<dbReference type="EMBL" id="JH604633">
    <property type="protein sequence ID" value="EHY66890.1"/>
    <property type="molecule type" value="Genomic_DNA"/>
</dbReference>
<sequence length="194" mass="23111">MKKQKTSIRTFLIIFAYIGMSVLLYTYIPNYRIHFITRNEFSTRNTRPIILYSQRDLSKIYEKCTCWINCTCISGSVDYLLKSSDILLPDVDVLMHSPFDISLILQHKITKTPVILQKDHIYAYTSHKFIDYIEMFRYFFEGISYFALSEMQKHCNSKIITYLYIIMCVHMIVAKYNSRRRSRKTVCMEELQAL</sequence>
<name>H8ZAA9_NEMA1</name>
<feature type="transmembrane region" description="Helical" evidence="1">
    <location>
        <begin position="159"/>
        <end position="176"/>
    </location>
</feature>
<protein>
    <submittedName>
        <fullName evidence="2">Uncharacterized protein</fullName>
    </submittedName>
</protein>
<dbReference type="HOGENOM" id="CLU_1402800_0_0_1"/>
<organism evidence="2">
    <name type="scientific">Nematocida ausubeli (strain ATCC PRA-371 / ERTm2)</name>
    <name type="common">Nematode killer fungus</name>
    <dbReference type="NCBI Taxonomy" id="1913371"/>
    <lineage>
        <taxon>Eukaryota</taxon>
        <taxon>Fungi</taxon>
        <taxon>Fungi incertae sedis</taxon>
        <taxon>Microsporidia</taxon>
        <taxon>Nematocida</taxon>
    </lineage>
</organism>
<proteinExistence type="predicted"/>
<reference evidence="2" key="1">
    <citation type="submission" date="2011-03" db="EMBL/GenBank/DDBJ databases">
        <title>The Genome Sequence of Nematocida sp1 strain ERTm2.</title>
        <authorList>
            <consortium name="The Broad Institute Genome Sequencing Platform"/>
            <consortium name="The Broad Institute Genome Sequencing Center for Infectious Disease"/>
            <person name="Cuomo C."/>
            <person name="Troemel E."/>
            <person name="Young S.K."/>
            <person name="Zeng Q."/>
            <person name="Gargeya S."/>
            <person name="Fitzgerald M."/>
            <person name="Haas B."/>
            <person name="Abouelleil A."/>
            <person name="Alvarado L."/>
            <person name="Arachchi H.M."/>
            <person name="Berlin A."/>
            <person name="Brown A."/>
            <person name="Chapman S.B."/>
            <person name="Chen Z."/>
            <person name="Dunbar C."/>
            <person name="Freedman E."/>
            <person name="Gearin G."/>
            <person name="Gellesch M."/>
            <person name="Goldberg J."/>
            <person name="Griggs A."/>
            <person name="Gujja S."/>
            <person name="Heilman E.R."/>
            <person name="Heiman D."/>
            <person name="Howarth C."/>
            <person name="Larson L."/>
            <person name="Lui A."/>
            <person name="MacDonald P.J.P."/>
            <person name="Mehta T."/>
            <person name="Montmayeur A."/>
            <person name="Murphy C."/>
            <person name="Neiman D."/>
            <person name="Pearson M."/>
            <person name="Priest M."/>
            <person name="Roberts A."/>
            <person name="Saif S."/>
            <person name="Shea T."/>
            <person name="Shenoy N."/>
            <person name="Sisk P."/>
            <person name="Stolte C."/>
            <person name="Sykes S."/>
            <person name="White J."/>
            <person name="Yandava C."/>
            <person name="Wortman J."/>
            <person name="Nusbaum C."/>
            <person name="Birren B."/>
        </authorList>
    </citation>
    <scope>NUCLEOTIDE SEQUENCE</scope>
    <source>
        <strain evidence="2">ERTm2</strain>
    </source>
</reference>
<feature type="transmembrane region" description="Helical" evidence="1">
    <location>
        <begin position="7"/>
        <end position="28"/>
    </location>
</feature>
<gene>
    <name evidence="2" type="ORF">NERG_00530</name>
</gene>
<keyword evidence="1" id="KW-0812">Transmembrane</keyword>